<feature type="active site" description="Charge relay system" evidence="5 6">
    <location>
        <position position="333"/>
    </location>
</feature>
<proteinExistence type="inferred from homology"/>
<dbReference type="RefSeq" id="WP_132014312.1">
    <property type="nucleotide sequence ID" value="NZ_SLUN01000011.1"/>
</dbReference>
<feature type="region of interest" description="Disordered" evidence="8">
    <location>
        <begin position="279"/>
        <end position="309"/>
    </location>
</feature>
<dbReference type="EMBL" id="SLUN01000011">
    <property type="protein sequence ID" value="TCL69992.1"/>
    <property type="molecule type" value="Genomic_DNA"/>
</dbReference>
<dbReference type="PANTHER" id="PTHR43806:SF65">
    <property type="entry name" value="SERINE PROTEASE APRX"/>
    <property type="match status" value="1"/>
</dbReference>
<evidence type="ECO:0000256" key="2">
    <source>
        <dbReference type="ARBA" id="ARBA00022670"/>
    </source>
</evidence>
<feature type="active site" description="Charge relay system" evidence="5 6">
    <location>
        <position position="120"/>
    </location>
</feature>
<feature type="domain" description="Peptidase S8/S53" evidence="9">
    <location>
        <begin position="111"/>
        <end position="379"/>
    </location>
</feature>
<dbReference type="Gene3D" id="3.40.50.200">
    <property type="entry name" value="Peptidase S8/S53 domain"/>
    <property type="match status" value="1"/>
</dbReference>
<dbReference type="CDD" id="cd07487">
    <property type="entry name" value="Peptidases_S8_1"/>
    <property type="match status" value="1"/>
</dbReference>
<dbReference type="InterPro" id="IPR000209">
    <property type="entry name" value="Peptidase_S8/S53_dom"/>
</dbReference>
<keyword evidence="2 6" id="KW-0645">Protease</keyword>
<accession>A0A4R1RVL9</accession>
<dbReference type="PROSITE" id="PS00138">
    <property type="entry name" value="SUBTILASE_SER"/>
    <property type="match status" value="1"/>
</dbReference>
<dbReference type="PROSITE" id="PS51892">
    <property type="entry name" value="SUBTILASE"/>
    <property type="match status" value="1"/>
</dbReference>
<dbReference type="OrthoDB" id="9798386at2"/>
<dbReference type="Pfam" id="PF00082">
    <property type="entry name" value="Peptidase_S8"/>
    <property type="match status" value="1"/>
</dbReference>
<keyword evidence="11" id="KW-1185">Reference proteome</keyword>
<dbReference type="GO" id="GO:0004252">
    <property type="term" value="F:serine-type endopeptidase activity"/>
    <property type="evidence" value="ECO:0007669"/>
    <property type="project" value="UniProtKB-UniRule"/>
</dbReference>
<feature type="compositionally biased region" description="Basic and acidic residues" evidence="8">
    <location>
        <begin position="279"/>
        <end position="292"/>
    </location>
</feature>
<dbReference type="SUPFAM" id="SSF52743">
    <property type="entry name" value="Subtilisin-like"/>
    <property type="match status" value="1"/>
</dbReference>
<dbReference type="AlphaFoldDB" id="A0A4R1RVL9"/>
<dbReference type="PROSITE" id="PS00136">
    <property type="entry name" value="SUBTILASE_ASP"/>
    <property type="match status" value="1"/>
</dbReference>
<keyword evidence="4 6" id="KW-0720">Serine protease</keyword>
<dbReference type="InterPro" id="IPR036852">
    <property type="entry name" value="Peptidase_S8/S53_dom_sf"/>
</dbReference>
<protein>
    <submittedName>
        <fullName evidence="10">Serine protease AprX</fullName>
    </submittedName>
</protein>
<dbReference type="PRINTS" id="PR00723">
    <property type="entry name" value="SUBTILISIN"/>
</dbReference>
<name>A0A4R1RVL9_HYDET</name>
<evidence type="ECO:0000313" key="11">
    <source>
        <dbReference type="Proteomes" id="UP000295008"/>
    </source>
</evidence>
<feature type="active site" description="Charge relay system" evidence="5 6">
    <location>
        <position position="155"/>
    </location>
</feature>
<evidence type="ECO:0000256" key="6">
    <source>
        <dbReference type="PROSITE-ProRule" id="PRU01240"/>
    </source>
</evidence>
<evidence type="ECO:0000259" key="9">
    <source>
        <dbReference type="Pfam" id="PF00082"/>
    </source>
</evidence>
<dbReference type="InterPro" id="IPR015500">
    <property type="entry name" value="Peptidase_S8_subtilisin-rel"/>
</dbReference>
<organism evidence="10 11">
    <name type="scientific">Hydrogenispora ethanolica</name>
    <dbReference type="NCBI Taxonomy" id="1082276"/>
    <lineage>
        <taxon>Bacteria</taxon>
        <taxon>Bacillati</taxon>
        <taxon>Bacillota</taxon>
        <taxon>Hydrogenispora</taxon>
    </lineage>
</organism>
<evidence type="ECO:0000256" key="5">
    <source>
        <dbReference type="PIRSR" id="PIRSR615500-1"/>
    </source>
</evidence>
<sequence length="445" mass="48037">METFYWQRKLSPLLKTMDENQKPAAHSLIVEIAGRRVDQIGNIVSAYHGRIQGELSLFPALIVELPGSGIEELARYYWVHKIWRNLQAYALLDVAVPTVGASKVQQMGYTGNGVVVAVIDTGIAPHPDLVADENRILAWNDLVGEKSEPYDDNGHGTHVAGIIAGNGHSSKGRYVGMAPEARLVGVKVLDGEGSGALSNVVAGIEWCLKNKRQLNVKVINLSLGTTAQESYRTDPLCRAVAAAWRSGVVVCAAAGNTGPDPRSINSPGISPAVITVGNIDDRNTLDPKDDRLNQTSSGGPTIDDLPKPDLVAPGTEITSLSNRGGYRALTGTSMAAPMVAGAVAQILQKYPQWSPERIKQVLRKNARNKGLGPNLQGAGELNVANLFEEQRSTVSVTSRNSFQKAITYQILKMLISKMSPGFTEIPRWLDRKTEGFVINVLDSLF</sequence>
<dbReference type="GO" id="GO:0006508">
    <property type="term" value="P:proteolysis"/>
    <property type="evidence" value="ECO:0007669"/>
    <property type="project" value="UniProtKB-KW"/>
</dbReference>
<dbReference type="InterPro" id="IPR023828">
    <property type="entry name" value="Peptidase_S8_Ser-AS"/>
</dbReference>
<reference evidence="10 11" key="1">
    <citation type="submission" date="2019-03" db="EMBL/GenBank/DDBJ databases">
        <title>Genomic Encyclopedia of Type Strains, Phase IV (KMG-IV): sequencing the most valuable type-strain genomes for metagenomic binning, comparative biology and taxonomic classification.</title>
        <authorList>
            <person name="Goeker M."/>
        </authorList>
    </citation>
    <scope>NUCLEOTIDE SEQUENCE [LARGE SCALE GENOMIC DNA]</scope>
    <source>
        <strain evidence="10 11">LX-B</strain>
    </source>
</reference>
<dbReference type="Proteomes" id="UP000295008">
    <property type="component" value="Unassembled WGS sequence"/>
</dbReference>
<evidence type="ECO:0000256" key="7">
    <source>
        <dbReference type="RuleBase" id="RU003355"/>
    </source>
</evidence>
<evidence type="ECO:0000256" key="1">
    <source>
        <dbReference type="ARBA" id="ARBA00011073"/>
    </source>
</evidence>
<dbReference type="InterPro" id="IPR023827">
    <property type="entry name" value="Peptidase_S8_Asp-AS"/>
</dbReference>
<evidence type="ECO:0000256" key="4">
    <source>
        <dbReference type="ARBA" id="ARBA00022825"/>
    </source>
</evidence>
<evidence type="ECO:0000256" key="3">
    <source>
        <dbReference type="ARBA" id="ARBA00022801"/>
    </source>
</evidence>
<gene>
    <name evidence="10" type="ORF">EDC14_1011114</name>
</gene>
<dbReference type="PROSITE" id="PS00137">
    <property type="entry name" value="SUBTILASE_HIS"/>
    <property type="match status" value="1"/>
</dbReference>
<dbReference type="InterPro" id="IPR050131">
    <property type="entry name" value="Peptidase_S8_subtilisin-like"/>
</dbReference>
<comment type="similarity">
    <text evidence="1 6 7">Belongs to the peptidase S8 family.</text>
</comment>
<comment type="caution">
    <text evidence="10">The sequence shown here is derived from an EMBL/GenBank/DDBJ whole genome shotgun (WGS) entry which is preliminary data.</text>
</comment>
<keyword evidence="3 6" id="KW-0378">Hydrolase</keyword>
<evidence type="ECO:0000313" key="10">
    <source>
        <dbReference type="EMBL" id="TCL69992.1"/>
    </source>
</evidence>
<dbReference type="PANTHER" id="PTHR43806">
    <property type="entry name" value="PEPTIDASE S8"/>
    <property type="match status" value="1"/>
</dbReference>
<dbReference type="InterPro" id="IPR022398">
    <property type="entry name" value="Peptidase_S8_His-AS"/>
</dbReference>
<evidence type="ECO:0000256" key="8">
    <source>
        <dbReference type="SAM" id="MobiDB-lite"/>
    </source>
</evidence>